<accession>A0ABQ6H1C8</accession>
<feature type="transmembrane region" description="Helical" evidence="1">
    <location>
        <begin position="12"/>
        <end position="32"/>
    </location>
</feature>
<keyword evidence="1" id="KW-0812">Transmembrane</keyword>
<evidence type="ECO:0000313" key="2">
    <source>
        <dbReference type="EMBL" id="GLX81912.1"/>
    </source>
</evidence>
<name>A0ABQ6H1C8_9GAMM</name>
<dbReference type="Proteomes" id="UP001157133">
    <property type="component" value="Unassembled WGS sequence"/>
</dbReference>
<comment type="caution">
    <text evidence="2">The sequence shown here is derived from an EMBL/GenBank/DDBJ whole genome shotgun (WGS) entry which is preliminary data.</text>
</comment>
<protein>
    <submittedName>
        <fullName evidence="2">Uncharacterized protein</fullName>
    </submittedName>
</protein>
<keyword evidence="1" id="KW-0472">Membrane</keyword>
<dbReference type="RefSeq" id="WP_284207257.1">
    <property type="nucleotide sequence ID" value="NZ_BSSU01000006.1"/>
</dbReference>
<proteinExistence type="predicted"/>
<organism evidence="2 3">
    <name type="scientific">Thalassotalea eurytherma</name>
    <dbReference type="NCBI Taxonomy" id="1144278"/>
    <lineage>
        <taxon>Bacteria</taxon>
        <taxon>Pseudomonadati</taxon>
        <taxon>Pseudomonadota</taxon>
        <taxon>Gammaproteobacteria</taxon>
        <taxon>Alteromonadales</taxon>
        <taxon>Colwelliaceae</taxon>
        <taxon>Thalassotalea</taxon>
    </lineage>
</organism>
<feature type="transmembrane region" description="Helical" evidence="1">
    <location>
        <begin position="38"/>
        <end position="61"/>
    </location>
</feature>
<keyword evidence="3" id="KW-1185">Reference proteome</keyword>
<dbReference type="EMBL" id="BSSU01000006">
    <property type="protein sequence ID" value="GLX81912.1"/>
    <property type="molecule type" value="Genomic_DNA"/>
</dbReference>
<evidence type="ECO:0000313" key="3">
    <source>
        <dbReference type="Proteomes" id="UP001157133"/>
    </source>
</evidence>
<reference evidence="2 3" key="1">
    <citation type="submission" date="2023-03" db="EMBL/GenBank/DDBJ databases">
        <title>Draft genome sequence of Thalassotalea eurytherma JCM 18482T.</title>
        <authorList>
            <person name="Sawabe T."/>
        </authorList>
    </citation>
    <scope>NUCLEOTIDE SEQUENCE [LARGE SCALE GENOMIC DNA]</scope>
    <source>
        <strain evidence="2 3">JCM 18482</strain>
    </source>
</reference>
<sequence length="74" mass="8380">MGNVKVENENLFRALVCLPLAILFSLLAGNSVMNSGIIIFQVMFVVLAMYFVLSTLGYFALYTNEYFDEKAQSW</sequence>
<keyword evidence="1" id="KW-1133">Transmembrane helix</keyword>
<gene>
    <name evidence="2" type="ORF">theurythT_13640</name>
</gene>
<evidence type="ECO:0000256" key="1">
    <source>
        <dbReference type="SAM" id="Phobius"/>
    </source>
</evidence>